<accession>G5BMS7</accession>
<gene>
    <name evidence="2" type="ORF">GW7_18297</name>
</gene>
<feature type="region of interest" description="Disordered" evidence="1">
    <location>
        <begin position="104"/>
        <end position="127"/>
    </location>
</feature>
<name>G5BMS7_HETGA</name>
<protein>
    <submittedName>
        <fullName evidence="2">WW domain-binding protein 11</fullName>
    </submittedName>
</protein>
<evidence type="ECO:0000313" key="2">
    <source>
        <dbReference type="EMBL" id="EHB10588.1"/>
    </source>
</evidence>
<evidence type="ECO:0000313" key="3">
    <source>
        <dbReference type="Proteomes" id="UP000006813"/>
    </source>
</evidence>
<reference evidence="2 3" key="1">
    <citation type="journal article" date="2011" name="Nature">
        <title>Genome sequencing reveals insights into physiology and longevity of the naked mole rat.</title>
        <authorList>
            <person name="Kim E.B."/>
            <person name="Fang X."/>
            <person name="Fushan A.A."/>
            <person name="Huang Z."/>
            <person name="Lobanov A.V."/>
            <person name="Han L."/>
            <person name="Marino S.M."/>
            <person name="Sun X."/>
            <person name="Turanov A.A."/>
            <person name="Yang P."/>
            <person name="Yim S.H."/>
            <person name="Zhao X."/>
            <person name="Kasaikina M.V."/>
            <person name="Stoletzki N."/>
            <person name="Peng C."/>
            <person name="Polak P."/>
            <person name="Xiong Z."/>
            <person name="Kiezun A."/>
            <person name="Zhu Y."/>
            <person name="Chen Y."/>
            <person name="Kryukov G.V."/>
            <person name="Zhang Q."/>
            <person name="Peshkin L."/>
            <person name="Yang L."/>
            <person name="Bronson R.T."/>
            <person name="Buffenstein R."/>
            <person name="Wang B."/>
            <person name="Han C."/>
            <person name="Li Q."/>
            <person name="Chen L."/>
            <person name="Zhao W."/>
            <person name="Sunyaev S.R."/>
            <person name="Park T.J."/>
            <person name="Zhang G."/>
            <person name="Wang J."/>
            <person name="Gladyshev V.N."/>
        </authorList>
    </citation>
    <scope>NUCLEOTIDE SEQUENCE [LARGE SCALE GENOMIC DNA]</scope>
</reference>
<dbReference type="STRING" id="10181.G5BMS7"/>
<proteinExistence type="predicted"/>
<feature type="region of interest" description="Disordered" evidence="1">
    <location>
        <begin position="154"/>
        <end position="173"/>
    </location>
</feature>
<dbReference type="AlphaFoldDB" id="G5BMS7"/>
<sequence>MPGLRGPLPRLLLWDHHWAYPLTLLLALLQGCPLALLPGAPHQGYLPLHLQADDTSAATIKKKATASISAKPQITNPKAEITQFVPTARRVHQGNKGAIAALQRNSEDDSAVPLAKAAPESGPSVPVSVQTKDDVYEAFMKEMEGLLGQLPVPKQASVHSSGSRSRTLTLELR</sequence>
<dbReference type="Proteomes" id="UP000006813">
    <property type="component" value="Unassembled WGS sequence"/>
</dbReference>
<feature type="compositionally biased region" description="Polar residues" evidence="1">
    <location>
        <begin position="157"/>
        <end position="173"/>
    </location>
</feature>
<dbReference type="EMBL" id="JH171109">
    <property type="protein sequence ID" value="EHB10588.1"/>
    <property type="molecule type" value="Genomic_DNA"/>
</dbReference>
<organism evidence="2 3">
    <name type="scientific">Heterocephalus glaber</name>
    <name type="common">Naked mole rat</name>
    <dbReference type="NCBI Taxonomy" id="10181"/>
    <lineage>
        <taxon>Eukaryota</taxon>
        <taxon>Metazoa</taxon>
        <taxon>Chordata</taxon>
        <taxon>Craniata</taxon>
        <taxon>Vertebrata</taxon>
        <taxon>Euteleostomi</taxon>
        <taxon>Mammalia</taxon>
        <taxon>Eutheria</taxon>
        <taxon>Euarchontoglires</taxon>
        <taxon>Glires</taxon>
        <taxon>Rodentia</taxon>
        <taxon>Hystricomorpha</taxon>
        <taxon>Bathyergidae</taxon>
        <taxon>Heterocephalus</taxon>
    </lineage>
</organism>
<evidence type="ECO:0000256" key="1">
    <source>
        <dbReference type="SAM" id="MobiDB-lite"/>
    </source>
</evidence>
<dbReference type="PROSITE" id="PS51257">
    <property type="entry name" value="PROKAR_LIPOPROTEIN"/>
    <property type="match status" value="1"/>
</dbReference>
<dbReference type="InParanoid" id="G5BMS7"/>